<organism evidence="1 2">
    <name type="scientific">Aeromonas phage D3</name>
    <dbReference type="NCBI Taxonomy" id="2593327"/>
    <lineage>
        <taxon>Viruses</taxon>
        <taxon>Duplodnaviria</taxon>
        <taxon>Heunggongvirae</taxon>
        <taxon>Uroviricota</taxon>
        <taxon>Caudoviricetes</taxon>
        <taxon>Chimalliviridae</taxon>
        <taxon>Ludhianavirus</taxon>
        <taxon>Ludhianavirus D3</taxon>
    </lineage>
</organism>
<keyword evidence="2" id="KW-1185">Reference proteome</keyword>
<dbReference type="Proteomes" id="UP000319658">
    <property type="component" value="Segment"/>
</dbReference>
<evidence type="ECO:0000313" key="2">
    <source>
        <dbReference type="Proteomes" id="UP000319658"/>
    </source>
</evidence>
<dbReference type="InterPro" id="IPR010767">
    <property type="entry name" value="Phage_CGC-2007_Cje0229"/>
</dbReference>
<name>A0A514TVX7_9CAUD</name>
<sequence length="117" mass="13625">MSEFVFAKPKVEFDYTNGTMVLLEDYVTPECTVPKGFRSNGASTGRALQSFYPSFHTYLPAALVHDYMYATGMWSREEADKLFKYNMEVRLKLSWRYYQLMYVAVRVGGESHYKGKK</sequence>
<gene>
    <name evidence="1" type="ORF">D3_0155</name>
</gene>
<reference evidence="1 2" key="1">
    <citation type="submission" date="2019-06" db="EMBL/GenBank/DDBJ databases">
        <title>Complete genome sequence of Aeromonas hydrophila bacteriophage D3.</title>
        <authorList>
            <person name="Rai S."/>
            <person name="Tyagi A."/>
            <person name="Kumar N."/>
            <person name="Singh N."/>
        </authorList>
    </citation>
    <scope>NUCLEOTIDE SEQUENCE [LARGE SCALE GENOMIC DNA]</scope>
</reference>
<evidence type="ECO:0000313" key="1">
    <source>
        <dbReference type="EMBL" id="QDJ97153.1"/>
    </source>
</evidence>
<dbReference type="EMBL" id="MN102098">
    <property type="protein sequence ID" value="QDJ97153.1"/>
    <property type="molecule type" value="Genomic_DNA"/>
</dbReference>
<protein>
    <recommendedName>
        <fullName evidence="3">DUF1353 domain-containing protein</fullName>
    </recommendedName>
</protein>
<accession>A0A514TVX7</accession>
<evidence type="ECO:0008006" key="3">
    <source>
        <dbReference type="Google" id="ProtNLM"/>
    </source>
</evidence>
<proteinExistence type="predicted"/>
<dbReference type="Pfam" id="PF07087">
    <property type="entry name" value="DUF1353"/>
    <property type="match status" value="1"/>
</dbReference>